<evidence type="ECO:0000313" key="4">
    <source>
        <dbReference type="Proteomes" id="UP001221142"/>
    </source>
</evidence>
<proteinExistence type="predicted"/>
<dbReference type="EMBL" id="JARKIF010000023">
    <property type="protein sequence ID" value="KAJ7616071.1"/>
    <property type="molecule type" value="Genomic_DNA"/>
</dbReference>
<evidence type="ECO:0000256" key="2">
    <source>
        <dbReference type="SAM" id="Phobius"/>
    </source>
</evidence>
<protein>
    <submittedName>
        <fullName evidence="3">Uncharacterized protein</fullName>
    </submittedName>
</protein>
<keyword evidence="2" id="KW-0812">Transmembrane</keyword>
<comment type="caution">
    <text evidence="3">The sequence shown here is derived from an EMBL/GenBank/DDBJ whole genome shotgun (WGS) entry which is preliminary data.</text>
</comment>
<keyword evidence="2" id="KW-0472">Membrane</keyword>
<dbReference type="AlphaFoldDB" id="A0AAD7BBY5"/>
<feature type="transmembrane region" description="Helical" evidence="2">
    <location>
        <begin position="97"/>
        <end position="114"/>
    </location>
</feature>
<organism evidence="3 4">
    <name type="scientific">Roridomyces roridus</name>
    <dbReference type="NCBI Taxonomy" id="1738132"/>
    <lineage>
        <taxon>Eukaryota</taxon>
        <taxon>Fungi</taxon>
        <taxon>Dikarya</taxon>
        <taxon>Basidiomycota</taxon>
        <taxon>Agaricomycotina</taxon>
        <taxon>Agaricomycetes</taxon>
        <taxon>Agaricomycetidae</taxon>
        <taxon>Agaricales</taxon>
        <taxon>Marasmiineae</taxon>
        <taxon>Mycenaceae</taxon>
        <taxon>Roridomyces</taxon>
    </lineage>
</organism>
<keyword evidence="2" id="KW-1133">Transmembrane helix</keyword>
<gene>
    <name evidence="3" type="ORF">FB45DRAFT_841714</name>
</gene>
<feature type="transmembrane region" description="Helical" evidence="2">
    <location>
        <begin position="121"/>
        <end position="145"/>
    </location>
</feature>
<dbReference type="Proteomes" id="UP001221142">
    <property type="component" value="Unassembled WGS sequence"/>
</dbReference>
<reference evidence="3" key="1">
    <citation type="submission" date="2023-03" db="EMBL/GenBank/DDBJ databases">
        <title>Massive genome expansion in bonnet fungi (Mycena s.s.) driven by repeated elements and novel gene families across ecological guilds.</title>
        <authorList>
            <consortium name="Lawrence Berkeley National Laboratory"/>
            <person name="Harder C.B."/>
            <person name="Miyauchi S."/>
            <person name="Viragh M."/>
            <person name="Kuo A."/>
            <person name="Thoen E."/>
            <person name="Andreopoulos B."/>
            <person name="Lu D."/>
            <person name="Skrede I."/>
            <person name="Drula E."/>
            <person name="Henrissat B."/>
            <person name="Morin E."/>
            <person name="Kohler A."/>
            <person name="Barry K."/>
            <person name="LaButti K."/>
            <person name="Morin E."/>
            <person name="Salamov A."/>
            <person name="Lipzen A."/>
            <person name="Mereny Z."/>
            <person name="Hegedus B."/>
            <person name="Baldrian P."/>
            <person name="Stursova M."/>
            <person name="Weitz H."/>
            <person name="Taylor A."/>
            <person name="Grigoriev I.V."/>
            <person name="Nagy L.G."/>
            <person name="Martin F."/>
            <person name="Kauserud H."/>
        </authorList>
    </citation>
    <scope>NUCLEOTIDE SEQUENCE</scope>
    <source>
        <strain evidence="3">9284</strain>
    </source>
</reference>
<evidence type="ECO:0000256" key="1">
    <source>
        <dbReference type="SAM" id="MobiDB-lite"/>
    </source>
</evidence>
<feature type="transmembrane region" description="Helical" evidence="2">
    <location>
        <begin position="22"/>
        <end position="41"/>
    </location>
</feature>
<accession>A0AAD7BBY5</accession>
<feature type="region of interest" description="Disordered" evidence="1">
    <location>
        <begin position="320"/>
        <end position="354"/>
    </location>
</feature>
<feature type="transmembrane region" description="Helical" evidence="2">
    <location>
        <begin position="61"/>
        <end position="85"/>
    </location>
</feature>
<name>A0AAD7BBY5_9AGAR</name>
<sequence>MSVDRPSPIGLTYLPPEIAEQVLVSTYVCVGALAVYIWDMLNSVKQEYRLFVGAKFRFSTFAYVVASMSYCSIAGFLLTTIAYPLGTCHLTYRVVDAFYPVSVSSIALLFYIRVRAIYSHGLFITVFFGALWLAVLGTSLTITFGGDAEPIGPTKYCLVTKLDSYVGASAIVITAHDTAVFLAISYRLITNTLVLDSHLDLLKALVNPVYLPSFSRSLFVDGQSYYMISVLSNILVTTMVYVNVSPLYRGFLNIPNIALTSAMACRVYRNTRLGLTREAGNMALSLSVPLTGVQGAASGGRGPTIPLVLTQSFLTTQQAGNEAMSDSQTPQVKTSCSRPRSMSWSGSHTPTEMV</sequence>
<feature type="transmembrane region" description="Helical" evidence="2">
    <location>
        <begin position="165"/>
        <end position="189"/>
    </location>
</feature>
<evidence type="ECO:0000313" key="3">
    <source>
        <dbReference type="EMBL" id="KAJ7616071.1"/>
    </source>
</evidence>
<feature type="transmembrane region" description="Helical" evidence="2">
    <location>
        <begin position="225"/>
        <end position="244"/>
    </location>
</feature>
<keyword evidence="4" id="KW-1185">Reference proteome</keyword>